<protein>
    <submittedName>
        <fullName evidence="1">Uncharacterized protein</fullName>
    </submittedName>
</protein>
<gene>
    <name evidence="1" type="ORF">KGD82_22015</name>
</gene>
<sequence length="57" mass="5741">MLRAAVSFFAADAFAFVLLDAVPFAPVLGEADFSGVSTGCSSAVAGFLVVRGDNSTP</sequence>
<keyword evidence="2" id="KW-1185">Reference proteome</keyword>
<accession>A0A975L929</accession>
<dbReference type="EMBL" id="CP074402">
    <property type="protein sequence ID" value="QVJ00977.1"/>
    <property type="molecule type" value="Genomic_DNA"/>
</dbReference>
<organism evidence="1 2">
    <name type="scientific">Nocardiopsis eucommiae</name>
    <dbReference type="NCBI Taxonomy" id="2831970"/>
    <lineage>
        <taxon>Bacteria</taxon>
        <taxon>Bacillati</taxon>
        <taxon>Actinomycetota</taxon>
        <taxon>Actinomycetes</taxon>
        <taxon>Streptosporangiales</taxon>
        <taxon>Nocardiopsidaceae</taxon>
        <taxon>Nocardiopsis</taxon>
    </lineage>
</organism>
<dbReference type="KEGG" id="nec:KGD82_22015"/>
<reference evidence="1" key="1">
    <citation type="submission" date="2021-05" db="EMBL/GenBank/DDBJ databases">
        <authorList>
            <person name="Kaiqin L."/>
            <person name="Jian G."/>
        </authorList>
    </citation>
    <scope>NUCLEOTIDE SEQUENCE</scope>
    <source>
        <strain evidence="1">HDS5</strain>
    </source>
</reference>
<evidence type="ECO:0000313" key="1">
    <source>
        <dbReference type="EMBL" id="QVJ00977.1"/>
    </source>
</evidence>
<name>A0A975L929_9ACTN</name>
<evidence type="ECO:0000313" key="2">
    <source>
        <dbReference type="Proteomes" id="UP000682416"/>
    </source>
</evidence>
<proteinExistence type="predicted"/>
<dbReference type="AlphaFoldDB" id="A0A975L929"/>
<dbReference type="Proteomes" id="UP000682416">
    <property type="component" value="Chromosome"/>
</dbReference>